<evidence type="ECO:0000313" key="3">
    <source>
        <dbReference type="Proteomes" id="UP000252415"/>
    </source>
</evidence>
<dbReference type="AlphaFoldDB" id="A0A368W2N9"/>
<keyword evidence="1" id="KW-0812">Transmembrane</keyword>
<gene>
    <name evidence="2" type="ORF">DFP97_105251</name>
</gene>
<feature type="transmembrane region" description="Helical" evidence="1">
    <location>
        <begin position="87"/>
        <end position="103"/>
    </location>
</feature>
<keyword evidence="1" id="KW-0472">Membrane</keyword>
<dbReference type="RefSeq" id="WP_114379805.1">
    <property type="nucleotide sequence ID" value="NZ_QPJD01000005.1"/>
</dbReference>
<dbReference type="PANTHER" id="PTHR35531">
    <property type="entry name" value="INNER MEMBRANE PROTEIN YBCI-RELATED"/>
    <property type="match status" value="1"/>
</dbReference>
<comment type="caution">
    <text evidence="2">The sequence shown here is derived from an EMBL/GenBank/DDBJ whole genome shotgun (WGS) entry which is preliminary data.</text>
</comment>
<evidence type="ECO:0000313" key="2">
    <source>
        <dbReference type="EMBL" id="RCW49066.1"/>
    </source>
</evidence>
<feature type="transmembrane region" description="Helical" evidence="1">
    <location>
        <begin position="130"/>
        <end position="146"/>
    </location>
</feature>
<name>A0A368W2N9_9BACL</name>
<dbReference type="PANTHER" id="PTHR35531:SF1">
    <property type="entry name" value="INNER MEMBRANE PROTEIN YBCI-RELATED"/>
    <property type="match status" value="1"/>
</dbReference>
<dbReference type="OrthoDB" id="2706144at2"/>
<reference evidence="2 3" key="1">
    <citation type="submission" date="2018-07" db="EMBL/GenBank/DDBJ databases">
        <title>Genomic Encyclopedia of Type Strains, Phase III (KMG-III): the genomes of soil and plant-associated and newly described type strains.</title>
        <authorList>
            <person name="Whitman W."/>
        </authorList>
    </citation>
    <scope>NUCLEOTIDE SEQUENCE [LARGE SCALE GENOMIC DNA]</scope>
    <source>
        <strain evidence="2 3">CECT 7506</strain>
    </source>
</reference>
<organism evidence="2 3">
    <name type="scientific">Paenibacillus prosopidis</name>
    <dbReference type="NCBI Taxonomy" id="630520"/>
    <lineage>
        <taxon>Bacteria</taxon>
        <taxon>Bacillati</taxon>
        <taxon>Bacillota</taxon>
        <taxon>Bacilli</taxon>
        <taxon>Bacillales</taxon>
        <taxon>Paenibacillaceae</taxon>
        <taxon>Paenibacillus</taxon>
    </lineage>
</organism>
<sequence>MTGKTHLAIGAAVGAAASVFYPFTLENAALYIAIAAFSALSADLDGTSMLNSKLNKLSKLIRELTLYSGILLAGAIIYYFFSEQSLSPAYIGVAAAVFLLGLVAKQGFIRNTLVSVVGCVLMYAGYSYQMNWLIGFGLFVAWVPWLKHRGMTHTIWAIPIWGAIGWGLEKQLQVEGIAIVSMLGYLSHLIADTLTPSGVKWLYPLVKKSFKLHL</sequence>
<dbReference type="Pfam" id="PF04307">
    <property type="entry name" value="YdjM"/>
    <property type="match status" value="1"/>
</dbReference>
<evidence type="ECO:0000256" key="1">
    <source>
        <dbReference type="SAM" id="Phobius"/>
    </source>
</evidence>
<feature type="transmembrane region" description="Helical" evidence="1">
    <location>
        <begin position="28"/>
        <end position="44"/>
    </location>
</feature>
<keyword evidence="1" id="KW-1133">Transmembrane helix</keyword>
<dbReference type="InterPro" id="IPR007404">
    <property type="entry name" value="YdjM-like"/>
</dbReference>
<feature type="transmembrane region" description="Helical" evidence="1">
    <location>
        <begin position="64"/>
        <end position="81"/>
    </location>
</feature>
<protein>
    <submittedName>
        <fullName evidence="2">Inner membrane protein</fullName>
    </submittedName>
</protein>
<dbReference type="EMBL" id="QPJD01000005">
    <property type="protein sequence ID" value="RCW49066.1"/>
    <property type="molecule type" value="Genomic_DNA"/>
</dbReference>
<dbReference type="Proteomes" id="UP000252415">
    <property type="component" value="Unassembled WGS sequence"/>
</dbReference>
<proteinExistence type="predicted"/>
<keyword evidence="3" id="KW-1185">Reference proteome</keyword>
<accession>A0A368W2N9</accession>